<name>A0A7Y9KDB7_9ACTN</name>
<dbReference type="Pfam" id="PF12307">
    <property type="entry name" value="DUF3631"/>
    <property type="match status" value="1"/>
</dbReference>
<feature type="domain" description="DUF3631" evidence="1">
    <location>
        <begin position="2"/>
        <end position="88"/>
    </location>
</feature>
<evidence type="ECO:0000259" key="1">
    <source>
        <dbReference type="Pfam" id="PF12307"/>
    </source>
</evidence>
<protein>
    <recommendedName>
        <fullName evidence="1">DUF3631 domain-containing protein</fullName>
    </recommendedName>
</protein>
<comment type="caution">
    <text evidence="2">The sequence shown here is derived from an EMBL/GenBank/DDBJ whole genome shotgun (WGS) entry which is preliminary data.</text>
</comment>
<dbReference type="Proteomes" id="UP000591272">
    <property type="component" value="Unassembled WGS sequence"/>
</dbReference>
<dbReference type="InterPro" id="IPR022081">
    <property type="entry name" value="DUF3631"/>
</dbReference>
<evidence type="ECO:0000313" key="3">
    <source>
        <dbReference type="Proteomes" id="UP000591272"/>
    </source>
</evidence>
<evidence type="ECO:0000313" key="2">
    <source>
        <dbReference type="EMBL" id="NYE13206.1"/>
    </source>
</evidence>
<sequence length="123" mass="13850">MSTRLRLLTDCRTAFGADLPLPTAVLLDRLKADPEAPWPDYGPNGLTAMKLGTILRVYEIRSGNIRFLDGTQAKGYQRADFTDAWARYSRTPRTLAEKHIIQGLGARKLRDMSAEDVDKWLAE</sequence>
<dbReference type="EMBL" id="JACCBT010000001">
    <property type="protein sequence ID" value="NYE13206.1"/>
    <property type="molecule type" value="Genomic_DNA"/>
</dbReference>
<dbReference type="AlphaFoldDB" id="A0A7Y9KDB7"/>
<reference evidence="2 3" key="1">
    <citation type="submission" date="2020-07" db="EMBL/GenBank/DDBJ databases">
        <title>Sequencing the genomes of 1000 actinobacteria strains.</title>
        <authorList>
            <person name="Klenk H.-P."/>
        </authorList>
    </citation>
    <scope>NUCLEOTIDE SEQUENCE [LARGE SCALE GENOMIC DNA]</scope>
    <source>
        <strain evidence="2 3">DSM 43461</strain>
    </source>
</reference>
<organism evidence="2 3">
    <name type="scientific">Actinomadura citrea</name>
    <dbReference type="NCBI Taxonomy" id="46158"/>
    <lineage>
        <taxon>Bacteria</taxon>
        <taxon>Bacillati</taxon>
        <taxon>Actinomycetota</taxon>
        <taxon>Actinomycetes</taxon>
        <taxon>Streptosporangiales</taxon>
        <taxon>Thermomonosporaceae</taxon>
        <taxon>Actinomadura</taxon>
    </lineage>
</organism>
<gene>
    <name evidence="2" type="ORF">BJ999_003502</name>
</gene>
<proteinExistence type="predicted"/>
<accession>A0A7Y9KDB7</accession>
<keyword evidence="3" id="KW-1185">Reference proteome</keyword>